<comment type="similarity">
    <text evidence="2">Belongs to the ABC-4 integral membrane protein family. LolC/E subfamily.</text>
</comment>
<dbReference type="Pfam" id="PF12704">
    <property type="entry name" value="MacB_PCD"/>
    <property type="match status" value="1"/>
</dbReference>
<feature type="domain" description="MacB-like periplasmic core" evidence="9">
    <location>
        <begin position="21"/>
        <end position="277"/>
    </location>
</feature>
<feature type="transmembrane region" description="Helical" evidence="7">
    <location>
        <begin position="359"/>
        <end position="378"/>
    </location>
</feature>
<evidence type="ECO:0000313" key="10">
    <source>
        <dbReference type="EMBL" id="QDV07433.1"/>
    </source>
</evidence>
<keyword evidence="5 7" id="KW-1133">Transmembrane helix</keyword>
<evidence type="ECO:0000256" key="6">
    <source>
        <dbReference type="ARBA" id="ARBA00023136"/>
    </source>
</evidence>
<dbReference type="OrthoDB" id="9808461at2"/>
<dbReference type="PANTHER" id="PTHR30489">
    <property type="entry name" value="LIPOPROTEIN-RELEASING SYSTEM TRANSMEMBRANE PROTEIN LOLE"/>
    <property type="match status" value="1"/>
</dbReference>
<evidence type="ECO:0000259" key="8">
    <source>
        <dbReference type="Pfam" id="PF02687"/>
    </source>
</evidence>
<comment type="subcellular location">
    <subcellularLocation>
        <location evidence="1">Cell membrane</location>
        <topology evidence="1">Multi-pass membrane protein</topology>
    </subcellularLocation>
</comment>
<dbReference type="RefSeq" id="WP_145198455.1">
    <property type="nucleotide sequence ID" value="NZ_CP036434.1"/>
</dbReference>
<keyword evidence="3" id="KW-1003">Cell membrane</keyword>
<evidence type="ECO:0000256" key="2">
    <source>
        <dbReference type="ARBA" id="ARBA00005236"/>
    </source>
</evidence>
<dbReference type="InterPro" id="IPR025857">
    <property type="entry name" value="MacB_PCD"/>
</dbReference>
<keyword evidence="11" id="KW-1185">Reference proteome</keyword>
<evidence type="ECO:0000313" key="11">
    <source>
        <dbReference type="Proteomes" id="UP000320390"/>
    </source>
</evidence>
<accession>A0A518ETM6</accession>
<dbReference type="InterPro" id="IPR003838">
    <property type="entry name" value="ABC3_permease_C"/>
</dbReference>
<organism evidence="10 11">
    <name type="scientific">Saltatorellus ferox</name>
    <dbReference type="NCBI Taxonomy" id="2528018"/>
    <lineage>
        <taxon>Bacteria</taxon>
        <taxon>Pseudomonadati</taxon>
        <taxon>Planctomycetota</taxon>
        <taxon>Planctomycetia</taxon>
        <taxon>Planctomycetia incertae sedis</taxon>
        <taxon>Saltatorellus</taxon>
    </lineage>
</organism>
<dbReference type="GO" id="GO:0098797">
    <property type="term" value="C:plasma membrane protein complex"/>
    <property type="evidence" value="ECO:0007669"/>
    <property type="project" value="TreeGrafter"/>
</dbReference>
<dbReference type="Pfam" id="PF02687">
    <property type="entry name" value="FtsX"/>
    <property type="match status" value="1"/>
</dbReference>
<keyword evidence="10" id="KW-0449">Lipoprotein</keyword>
<feature type="domain" description="ABC3 transporter permease C-terminal" evidence="8">
    <location>
        <begin position="330"/>
        <end position="463"/>
    </location>
</feature>
<evidence type="ECO:0000256" key="5">
    <source>
        <dbReference type="ARBA" id="ARBA00022989"/>
    </source>
</evidence>
<feature type="transmembrane region" description="Helical" evidence="7">
    <location>
        <begin position="436"/>
        <end position="456"/>
    </location>
</feature>
<dbReference type="GO" id="GO:0044874">
    <property type="term" value="P:lipoprotein localization to outer membrane"/>
    <property type="evidence" value="ECO:0007669"/>
    <property type="project" value="TreeGrafter"/>
</dbReference>
<reference evidence="10 11" key="1">
    <citation type="submission" date="2019-02" db="EMBL/GenBank/DDBJ databases">
        <title>Deep-cultivation of Planctomycetes and their phenomic and genomic characterization uncovers novel biology.</title>
        <authorList>
            <person name="Wiegand S."/>
            <person name="Jogler M."/>
            <person name="Boedeker C."/>
            <person name="Pinto D."/>
            <person name="Vollmers J."/>
            <person name="Rivas-Marin E."/>
            <person name="Kohn T."/>
            <person name="Peeters S.H."/>
            <person name="Heuer A."/>
            <person name="Rast P."/>
            <person name="Oberbeckmann S."/>
            <person name="Bunk B."/>
            <person name="Jeske O."/>
            <person name="Meyerdierks A."/>
            <person name="Storesund J.E."/>
            <person name="Kallscheuer N."/>
            <person name="Luecker S."/>
            <person name="Lage O.M."/>
            <person name="Pohl T."/>
            <person name="Merkel B.J."/>
            <person name="Hornburger P."/>
            <person name="Mueller R.-W."/>
            <person name="Bruemmer F."/>
            <person name="Labrenz M."/>
            <person name="Spormann A.M."/>
            <person name="Op den Camp H."/>
            <person name="Overmann J."/>
            <person name="Amann R."/>
            <person name="Jetten M.S.M."/>
            <person name="Mascher T."/>
            <person name="Medema M.H."/>
            <person name="Devos D.P."/>
            <person name="Kaster A.-K."/>
            <person name="Ovreas L."/>
            <person name="Rohde M."/>
            <person name="Galperin M.Y."/>
            <person name="Jogler C."/>
        </authorList>
    </citation>
    <scope>NUCLEOTIDE SEQUENCE [LARGE SCALE GENOMIC DNA]</scope>
    <source>
        <strain evidence="10 11">Poly30</strain>
    </source>
</reference>
<keyword evidence="4 7" id="KW-0812">Transmembrane</keyword>
<dbReference type="Proteomes" id="UP000320390">
    <property type="component" value="Chromosome"/>
</dbReference>
<protein>
    <submittedName>
        <fullName evidence="10">Lipoprotein-releasing system transmembrane protein LolC</fullName>
    </submittedName>
</protein>
<gene>
    <name evidence="10" type="primary">lolC</name>
    <name evidence="10" type="ORF">Poly30_29580</name>
</gene>
<feature type="transmembrane region" description="Helical" evidence="7">
    <location>
        <begin position="21"/>
        <end position="43"/>
    </location>
</feature>
<keyword evidence="6 7" id="KW-0472">Membrane</keyword>
<evidence type="ECO:0000259" key="9">
    <source>
        <dbReference type="Pfam" id="PF12704"/>
    </source>
</evidence>
<dbReference type="PANTHER" id="PTHR30489:SF0">
    <property type="entry name" value="LIPOPROTEIN-RELEASING SYSTEM TRANSMEMBRANE PROTEIN LOLE"/>
    <property type="match status" value="1"/>
</dbReference>
<evidence type="ECO:0000256" key="4">
    <source>
        <dbReference type="ARBA" id="ARBA00022692"/>
    </source>
</evidence>
<dbReference type="AlphaFoldDB" id="A0A518ETM6"/>
<proteinExistence type="inferred from homology"/>
<name>A0A518ETM6_9BACT</name>
<evidence type="ECO:0000256" key="1">
    <source>
        <dbReference type="ARBA" id="ARBA00004651"/>
    </source>
</evidence>
<dbReference type="EMBL" id="CP036434">
    <property type="protein sequence ID" value="QDV07433.1"/>
    <property type="molecule type" value="Genomic_DNA"/>
</dbReference>
<feature type="transmembrane region" description="Helical" evidence="7">
    <location>
        <begin position="327"/>
        <end position="347"/>
    </location>
</feature>
<dbReference type="InterPro" id="IPR051447">
    <property type="entry name" value="Lipoprotein-release_system"/>
</dbReference>
<evidence type="ECO:0000256" key="7">
    <source>
        <dbReference type="SAM" id="Phobius"/>
    </source>
</evidence>
<evidence type="ECO:0000256" key="3">
    <source>
        <dbReference type="ARBA" id="ARBA00022475"/>
    </source>
</evidence>
<sequence>MFRTFLSLRYLRARKTNWIGMAGIFVAVAALVLILSIMAGFLAEHRRTLRGNLADFVIQPRYTQSVRLPNGDLIDADHDVGAMIDLIESHPKVVSAAPQLQWYGLFVPDGAKSAMERPMQDAIQLVELIGVDVEAETGTSDFAESLTREYSPKPPDGRIYSSVERVDDAEDPFAPLERSGRRTSRPGRPIIVGEQLAYLWSLRKGQEVSIITATFDDGGSLNEDAPANSRFEIVGSFRSKDNEMDQRRVYMDRAELRDFLQDSRGWSAVIVKLEDYERDKLQVREELWTQLNEAGFLGAPGDNPNEFRTWEDFRATLLAAIENEKSLMGIMLSLVLVVAGFTVFALLSMMVTEKRRDIGILTALGATSWGVMVLFLLIGLWEAVIGSALGAAVGVLGAMKIDAIERWLSSTFGFQIFNRDIYLFDHIPSEVMPIEVAKIVLGAVVSTLIFAAIPAWRASRLDPVDALRHE</sequence>